<reference evidence="2 4" key="2">
    <citation type="submission" date="2016-11" db="EMBL/GenBank/DDBJ databases">
        <title>Whole genomes of Flavobacteriaceae.</title>
        <authorList>
            <person name="Stine C."/>
            <person name="Li C."/>
            <person name="Tadesse D."/>
        </authorList>
    </citation>
    <scope>NUCLEOTIDE SEQUENCE [LARGE SCALE GENOMIC DNA]</scope>
    <source>
        <strain evidence="2 4">ATCC 29551</strain>
    </source>
</reference>
<dbReference type="AlphaFoldDB" id="A0A086AG50"/>
<dbReference type="Proteomes" id="UP000198424">
    <property type="component" value="Unassembled WGS sequence"/>
</dbReference>
<protein>
    <recommendedName>
        <fullName evidence="5">HEAT repeat domain-containing protein</fullName>
    </recommendedName>
</protein>
<organism evidence="1 3">
    <name type="scientific">Flavobacterium hydatis</name>
    <name type="common">Cytophaga aquatilis</name>
    <dbReference type="NCBI Taxonomy" id="991"/>
    <lineage>
        <taxon>Bacteria</taxon>
        <taxon>Pseudomonadati</taxon>
        <taxon>Bacteroidota</taxon>
        <taxon>Flavobacteriia</taxon>
        <taxon>Flavobacteriales</taxon>
        <taxon>Flavobacteriaceae</taxon>
        <taxon>Flavobacterium</taxon>
    </lineage>
</organism>
<keyword evidence="4" id="KW-1185">Reference proteome</keyword>
<reference evidence="1 3" key="1">
    <citation type="submission" date="2014-07" db="EMBL/GenBank/DDBJ databases">
        <title>Genome of Flavobacterium hydatis DSM 2063.</title>
        <authorList>
            <person name="Pipes S.E."/>
            <person name="Stropko S.J."/>
            <person name="Newman J.D."/>
        </authorList>
    </citation>
    <scope>NUCLEOTIDE SEQUENCE [LARGE SCALE GENOMIC DNA]</scope>
    <source>
        <strain evidence="1 3">DSM 2063</strain>
    </source>
</reference>
<name>A0A086AG50_FLAHY</name>
<dbReference type="OrthoDB" id="1446834at2"/>
<sequence length="187" mass="22161">MIEKLKNDIGDYQMRRITREELIKKLPFPKESQYHEGRKIVENIIASKNSKDVNFCIWLLWILEENDEHIDLFHKLLLEPWHSEYNDIIHDLQRREHPSSVPVIKIAMQQKYDSLEAYCTGTGQFINQCGHALRCIGTKEAIDVIKDLAENSEDPIIKVEMIYRLSKIFPTNDLSENEDLPRWYDFD</sequence>
<evidence type="ECO:0000313" key="2">
    <source>
        <dbReference type="EMBL" id="OXA86931.1"/>
    </source>
</evidence>
<proteinExistence type="predicted"/>
<dbReference type="Proteomes" id="UP000028712">
    <property type="component" value="Unassembled WGS sequence"/>
</dbReference>
<gene>
    <name evidence="2" type="ORF">B0A62_23000</name>
    <name evidence="1" type="ORF">IW20_13410</name>
</gene>
<evidence type="ECO:0000313" key="3">
    <source>
        <dbReference type="Proteomes" id="UP000028712"/>
    </source>
</evidence>
<dbReference type="EMBL" id="MUGY01000041">
    <property type="protein sequence ID" value="OXA86931.1"/>
    <property type="molecule type" value="Genomic_DNA"/>
</dbReference>
<dbReference type="STRING" id="991.IW20_13410"/>
<evidence type="ECO:0000313" key="4">
    <source>
        <dbReference type="Proteomes" id="UP000198424"/>
    </source>
</evidence>
<evidence type="ECO:0008006" key="5">
    <source>
        <dbReference type="Google" id="ProtNLM"/>
    </source>
</evidence>
<accession>A0A086AG50</accession>
<evidence type="ECO:0000313" key="1">
    <source>
        <dbReference type="EMBL" id="KFF15664.1"/>
    </source>
</evidence>
<dbReference type="RefSeq" id="WP_035622992.1">
    <property type="nucleotide sequence ID" value="NZ_JBEWQG010000048.1"/>
</dbReference>
<dbReference type="EMBL" id="JPRM01000019">
    <property type="protein sequence ID" value="KFF15664.1"/>
    <property type="molecule type" value="Genomic_DNA"/>
</dbReference>
<comment type="caution">
    <text evidence="1">The sequence shown here is derived from an EMBL/GenBank/DDBJ whole genome shotgun (WGS) entry which is preliminary data.</text>
</comment>